<name>A0A059EY75_9MICR</name>
<keyword evidence="1" id="KW-0812">Transmembrane</keyword>
<dbReference type="Proteomes" id="UP000030655">
    <property type="component" value="Unassembled WGS sequence"/>
</dbReference>
<evidence type="ECO:0000256" key="1">
    <source>
        <dbReference type="SAM" id="Phobius"/>
    </source>
</evidence>
<reference evidence="2 3" key="2">
    <citation type="submission" date="2014-03" db="EMBL/GenBank/DDBJ databases">
        <title>The Genome Sequence of Anncaliia algerae insect isolate PRA339.</title>
        <authorList>
            <consortium name="The Broad Institute Genome Sequencing Platform"/>
            <consortium name="The Broad Institute Genome Sequencing Center for Infectious Disease"/>
            <person name="Cuomo C."/>
            <person name="Becnel J."/>
            <person name="Sanscrainte N."/>
            <person name="Walker B."/>
            <person name="Young S.K."/>
            <person name="Zeng Q."/>
            <person name="Gargeya S."/>
            <person name="Fitzgerald M."/>
            <person name="Haas B."/>
            <person name="Abouelleil A."/>
            <person name="Alvarado L."/>
            <person name="Arachchi H.M."/>
            <person name="Berlin A.M."/>
            <person name="Chapman S.B."/>
            <person name="Dewar J."/>
            <person name="Goldberg J."/>
            <person name="Griggs A."/>
            <person name="Gujja S."/>
            <person name="Hansen M."/>
            <person name="Howarth C."/>
            <person name="Imamovic A."/>
            <person name="Larimer J."/>
            <person name="McCowan C."/>
            <person name="Murphy C."/>
            <person name="Neiman D."/>
            <person name="Pearson M."/>
            <person name="Priest M."/>
            <person name="Roberts A."/>
            <person name="Saif S."/>
            <person name="Shea T."/>
            <person name="Sisk P."/>
            <person name="Sykes S."/>
            <person name="Wortman J."/>
            <person name="Nusbaum C."/>
            <person name="Birren B."/>
        </authorList>
    </citation>
    <scope>NUCLEOTIDE SEQUENCE [LARGE SCALE GENOMIC DNA]</scope>
    <source>
        <strain evidence="2 3">PRA339</strain>
    </source>
</reference>
<sequence>YFYEYYNDNITVFDDYAVNPTINGTNDEIGSGKDYFYEYYNDNITVFDDYAVNPTINYSSKNDENGIISSTQNIFRNMTQNITSTSSDATSSTKMPNTTANYSLKNDENGIINSTQNITSTSSDVTSSTKMPNTTTNIIFTTVETNNIDGNLDLVKLLCLIGLFAAIVSVIFIFS</sequence>
<keyword evidence="1" id="KW-0472">Membrane</keyword>
<keyword evidence="1" id="KW-1133">Transmembrane helix</keyword>
<dbReference type="AlphaFoldDB" id="A0A059EY75"/>
<reference evidence="3" key="1">
    <citation type="submission" date="2013-02" db="EMBL/GenBank/DDBJ databases">
        <authorList>
            <consortium name="The Broad Institute Genome Sequencing Platform"/>
            <person name="Cuomo C."/>
            <person name="Becnel J."/>
            <person name="Sanscrainte N."/>
            <person name="Walker B."/>
            <person name="Young S.K."/>
            <person name="Zeng Q."/>
            <person name="Gargeya S."/>
            <person name="Fitzgerald M."/>
            <person name="Haas B."/>
            <person name="Abouelleil A."/>
            <person name="Alvarado L."/>
            <person name="Arachchi H.M."/>
            <person name="Berlin A.M."/>
            <person name="Chapman S.B."/>
            <person name="Dewar J."/>
            <person name="Goldberg J."/>
            <person name="Griggs A."/>
            <person name="Gujja S."/>
            <person name="Hansen M."/>
            <person name="Howarth C."/>
            <person name="Imamovic A."/>
            <person name="Larimer J."/>
            <person name="McCowan C."/>
            <person name="Murphy C."/>
            <person name="Neiman D."/>
            <person name="Pearson M."/>
            <person name="Priest M."/>
            <person name="Roberts A."/>
            <person name="Saif S."/>
            <person name="Shea T."/>
            <person name="Sisk P."/>
            <person name="Sykes S."/>
            <person name="Wortman J."/>
            <person name="Nusbaum C."/>
            <person name="Birren B."/>
        </authorList>
    </citation>
    <scope>NUCLEOTIDE SEQUENCE [LARGE SCALE GENOMIC DNA]</scope>
    <source>
        <strain evidence="3">PRA339</strain>
    </source>
</reference>
<protein>
    <submittedName>
        <fullName evidence="2">Uncharacterized protein</fullName>
    </submittedName>
</protein>
<organism evidence="2 3">
    <name type="scientific">Anncaliia algerae PRA339</name>
    <dbReference type="NCBI Taxonomy" id="1288291"/>
    <lineage>
        <taxon>Eukaryota</taxon>
        <taxon>Fungi</taxon>
        <taxon>Fungi incertae sedis</taxon>
        <taxon>Microsporidia</taxon>
        <taxon>Tubulinosematoidea</taxon>
        <taxon>Tubulinosematidae</taxon>
        <taxon>Anncaliia</taxon>
    </lineage>
</organism>
<feature type="non-terminal residue" evidence="2">
    <location>
        <position position="175"/>
    </location>
</feature>
<dbReference type="VEuPathDB" id="MicrosporidiaDB:H312_02780"/>
<evidence type="ECO:0000313" key="2">
    <source>
        <dbReference type="EMBL" id="KCZ79817.1"/>
    </source>
</evidence>
<keyword evidence="3" id="KW-1185">Reference proteome</keyword>
<proteinExistence type="predicted"/>
<feature type="non-terminal residue" evidence="2">
    <location>
        <position position="1"/>
    </location>
</feature>
<accession>A0A059EY75</accession>
<gene>
    <name evidence="2" type="ORF">H312_02780</name>
</gene>
<dbReference type="EMBL" id="KK365227">
    <property type="protein sequence ID" value="KCZ79817.1"/>
    <property type="molecule type" value="Genomic_DNA"/>
</dbReference>
<dbReference type="HOGENOM" id="CLU_1536104_0_0_1"/>
<evidence type="ECO:0000313" key="3">
    <source>
        <dbReference type="Proteomes" id="UP000030655"/>
    </source>
</evidence>
<feature type="transmembrane region" description="Helical" evidence="1">
    <location>
        <begin position="154"/>
        <end position="174"/>
    </location>
</feature>